<dbReference type="InterPro" id="IPR002877">
    <property type="entry name" value="RNA_MeTrfase_FtsJ_dom"/>
</dbReference>
<evidence type="ECO:0000259" key="1">
    <source>
        <dbReference type="Pfam" id="PF01728"/>
    </source>
</evidence>
<accession>A0A9J6ZD20</accession>
<dbReference type="CDD" id="cd02440">
    <property type="entry name" value="AdoMet_MTases"/>
    <property type="match status" value="1"/>
</dbReference>
<dbReference type="GO" id="GO:0008168">
    <property type="term" value="F:methyltransferase activity"/>
    <property type="evidence" value="ECO:0007669"/>
    <property type="project" value="UniProtKB-KW"/>
</dbReference>
<dbReference type="Pfam" id="PF01728">
    <property type="entry name" value="FtsJ"/>
    <property type="match status" value="1"/>
</dbReference>
<dbReference type="Gene3D" id="3.40.50.150">
    <property type="entry name" value="Vaccinia Virus protein VP39"/>
    <property type="match status" value="1"/>
</dbReference>
<evidence type="ECO:0000313" key="3">
    <source>
        <dbReference type="Proteomes" id="UP001056756"/>
    </source>
</evidence>
<dbReference type="KEGG" id="plig:NAG76_19225"/>
<evidence type="ECO:0000313" key="2">
    <source>
        <dbReference type="EMBL" id="URN93935.1"/>
    </source>
</evidence>
<dbReference type="PANTHER" id="PTHR37524">
    <property type="entry name" value="RIBOSOMAL RNA LARGE SUBUNIT METHYLTRANSFERASE M"/>
    <property type="match status" value="1"/>
</dbReference>
<feature type="domain" description="Ribosomal RNA methyltransferase FtsJ" evidence="1">
    <location>
        <begin position="180"/>
        <end position="268"/>
    </location>
</feature>
<sequence length="339" mass="38114">MSKWIGTSNQNFSPYAMEELRRLFTSINFTQLVPGEVFLFDIPMESDEVQQRLSTSELIFLRHVQPIDREFVLTGQATDVNQLVEMISYIDSSVADKKISIHIRTSRESLLVNTKSEIKSAMEEAIVEVGGQLVLQNPDLIITIFAHHTHLYVGFGTVEELRSDWPGGAIRFQREEGQASRAKFKLLEAEQVFGLDLSLFKQAIDVGAAPGGWSSLLLERGLKVTAIDPAVLDEKVSSHPALTHLKMNASDVKLPKASFDLIVCDMSWNPLMMSKLVLVLRPALKPYSYGIITLKLMNKKVMQSIREVKERLGSGYTVLQAKQLFHNRDEITLLIQKNG</sequence>
<name>A0A9J6ZD20_9BACL</name>
<reference evidence="2" key="1">
    <citation type="submission" date="2022-05" db="EMBL/GenBank/DDBJ databases">
        <title>Novel bacterial taxa in a minimal lignocellulolytic consortium and its capacity to transform plastics disclosed by genome-resolved metagenomics.</title>
        <authorList>
            <person name="Rodriguez C.A.D."/>
            <person name="Diaz-Garcia L."/>
            <person name="Herrera K."/>
            <person name="Tarazona N.A."/>
            <person name="Sproer C."/>
            <person name="Overmann J."/>
            <person name="Jimenez D.J."/>
        </authorList>
    </citation>
    <scope>NUCLEOTIDE SEQUENCE</scope>
    <source>
        <strain evidence="2">MAG5</strain>
    </source>
</reference>
<protein>
    <submittedName>
        <fullName evidence="2">SAM-dependent methyltransferase</fullName>
    </submittedName>
</protein>
<organism evidence="2 3">
    <name type="scientific">Candidatus Pristimantibacillus lignocellulolyticus</name>
    <dbReference type="NCBI Taxonomy" id="2994561"/>
    <lineage>
        <taxon>Bacteria</taxon>
        <taxon>Bacillati</taxon>
        <taxon>Bacillota</taxon>
        <taxon>Bacilli</taxon>
        <taxon>Bacillales</taxon>
        <taxon>Paenibacillaceae</taxon>
        <taxon>Candidatus Pristimantibacillus</taxon>
    </lineage>
</organism>
<dbReference type="GO" id="GO:0032259">
    <property type="term" value="P:methylation"/>
    <property type="evidence" value="ECO:0007669"/>
    <property type="project" value="UniProtKB-KW"/>
</dbReference>
<dbReference type="Proteomes" id="UP001056756">
    <property type="component" value="Chromosome"/>
</dbReference>
<gene>
    <name evidence="2" type="ORF">NAG76_19225</name>
</gene>
<keyword evidence="2" id="KW-0808">Transferase</keyword>
<dbReference type="EMBL" id="CP097899">
    <property type="protein sequence ID" value="URN93935.1"/>
    <property type="molecule type" value="Genomic_DNA"/>
</dbReference>
<dbReference type="InterPro" id="IPR029063">
    <property type="entry name" value="SAM-dependent_MTases_sf"/>
</dbReference>
<dbReference type="SUPFAM" id="SSF53335">
    <property type="entry name" value="S-adenosyl-L-methionine-dependent methyltransferases"/>
    <property type="match status" value="1"/>
</dbReference>
<dbReference type="AlphaFoldDB" id="A0A9J6ZD20"/>
<keyword evidence="2" id="KW-0489">Methyltransferase</keyword>
<dbReference type="PANTHER" id="PTHR37524:SF2">
    <property type="entry name" value="RIBOSOMAL RNA METHYLTRANSFERASE FTSJ DOMAIN-CONTAINING PROTEIN"/>
    <property type="match status" value="1"/>
</dbReference>
<proteinExistence type="predicted"/>